<keyword evidence="5" id="KW-0804">Transcription</keyword>
<sequence length="267" mass="30785">MDQLERLVTKANQGDKRALELVILNIKDLVYNLSLKMLLFPEDAKDATQEILIRVITHLSTFKHKSKFTTWVYRIAVNYLISYKGKLSSNFAMSFEEYGRMIDTGQSDQVAYTVNEGELNLLEEEVKVSCTQGVLLCLNELDRMIYILSELFGYNSVEGAALLNISSDNYRKKLSRARHKIRNFLQSKCGLVNESASCRCRKKIDFLIDLQLLNPERLRFAHLSKRSIDVVRKLQHLERTAAVYQSVPNFDAPQDLINRLKETLEVD</sequence>
<dbReference type="Gene3D" id="1.10.1740.10">
    <property type="match status" value="1"/>
</dbReference>
<dbReference type="Pfam" id="PF08281">
    <property type="entry name" value="Sigma70_r4_2"/>
    <property type="match status" value="1"/>
</dbReference>
<dbReference type="InterPro" id="IPR013249">
    <property type="entry name" value="RNA_pol_sigma70_r4_t2"/>
</dbReference>
<feature type="domain" description="RNA polymerase sigma-70 region 2" evidence="6">
    <location>
        <begin position="27"/>
        <end position="84"/>
    </location>
</feature>
<dbReference type="PANTHER" id="PTHR43133">
    <property type="entry name" value="RNA POLYMERASE ECF-TYPE SIGMA FACTO"/>
    <property type="match status" value="1"/>
</dbReference>
<evidence type="ECO:0000256" key="1">
    <source>
        <dbReference type="ARBA" id="ARBA00010641"/>
    </source>
</evidence>
<reference evidence="8" key="1">
    <citation type="journal article" date="2020" name="mSystems">
        <title>Genome- and Community-Level Interaction Insights into Carbon Utilization and Element Cycling Functions of Hydrothermarchaeota in Hydrothermal Sediment.</title>
        <authorList>
            <person name="Zhou Z."/>
            <person name="Liu Y."/>
            <person name="Xu W."/>
            <person name="Pan J."/>
            <person name="Luo Z.H."/>
            <person name="Li M."/>
        </authorList>
    </citation>
    <scope>NUCLEOTIDE SEQUENCE [LARGE SCALE GENOMIC DNA]</scope>
    <source>
        <strain evidence="8">HyVt-577</strain>
    </source>
</reference>
<evidence type="ECO:0000256" key="4">
    <source>
        <dbReference type="ARBA" id="ARBA00023125"/>
    </source>
</evidence>
<comment type="caution">
    <text evidence="8">The sequence shown here is derived from an EMBL/GenBank/DDBJ whole genome shotgun (WGS) entry which is preliminary data.</text>
</comment>
<dbReference type="Gene3D" id="1.10.10.10">
    <property type="entry name" value="Winged helix-like DNA-binding domain superfamily/Winged helix DNA-binding domain"/>
    <property type="match status" value="1"/>
</dbReference>
<dbReference type="InterPro" id="IPR013325">
    <property type="entry name" value="RNA_pol_sigma_r2"/>
</dbReference>
<dbReference type="SUPFAM" id="SSF88659">
    <property type="entry name" value="Sigma3 and sigma4 domains of RNA polymerase sigma factors"/>
    <property type="match status" value="1"/>
</dbReference>
<evidence type="ECO:0000313" key="8">
    <source>
        <dbReference type="EMBL" id="HGY54991.1"/>
    </source>
</evidence>
<dbReference type="EMBL" id="DRQG01000041">
    <property type="protein sequence ID" value="HGY54991.1"/>
    <property type="molecule type" value="Genomic_DNA"/>
</dbReference>
<dbReference type="GO" id="GO:0016987">
    <property type="term" value="F:sigma factor activity"/>
    <property type="evidence" value="ECO:0007669"/>
    <property type="project" value="UniProtKB-KW"/>
</dbReference>
<gene>
    <name evidence="8" type="ORF">ENK44_04775</name>
</gene>
<feature type="domain" description="RNA polymerase sigma factor 70 region 4 type 2" evidence="7">
    <location>
        <begin position="135"/>
        <end position="180"/>
    </location>
</feature>
<dbReference type="InterPro" id="IPR014284">
    <property type="entry name" value="RNA_pol_sigma-70_dom"/>
</dbReference>
<dbReference type="GO" id="GO:0003677">
    <property type="term" value="F:DNA binding"/>
    <property type="evidence" value="ECO:0007669"/>
    <property type="project" value="UniProtKB-KW"/>
</dbReference>
<evidence type="ECO:0000259" key="7">
    <source>
        <dbReference type="Pfam" id="PF08281"/>
    </source>
</evidence>
<keyword evidence="2" id="KW-0805">Transcription regulation</keyword>
<name>A0A7V4WV60_CALAY</name>
<dbReference type="SUPFAM" id="SSF88946">
    <property type="entry name" value="Sigma2 domain of RNA polymerase sigma factors"/>
    <property type="match status" value="1"/>
</dbReference>
<evidence type="ECO:0000256" key="2">
    <source>
        <dbReference type="ARBA" id="ARBA00023015"/>
    </source>
</evidence>
<proteinExistence type="inferred from homology"/>
<comment type="similarity">
    <text evidence="1">Belongs to the sigma-70 factor family. ECF subfamily.</text>
</comment>
<evidence type="ECO:0000256" key="5">
    <source>
        <dbReference type="ARBA" id="ARBA00023163"/>
    </source>
</evidence>
<dbReference type="AlphaFoldDB" id="A0A7V4WV60"/>
<dbReference type="Pfam" id="PF04542">
    <property type="entry name" value="Sigma70_r2"/>
    <property type="match status" value="1"/>
</dbReference>
<keyword evidence="4" id="KW-0238">DNA-binding</keyword>
<dbReference type="PANTHER" id="PTHR43133:SF8">
    <property type="entry name" value="RNA POLYMERASE SIGMA FACTOR HI_1459-RELATED"/>
    <property type="match status" value="1"/>
</dbReference>
<dbReference type="InterPro" id="IPR007627">
    <property type="entry name" value="RNA_pol_sigma70_r2"/>
</dbReference>
<protein>
    <submittedName>
        <fullName evidence="8">RNA polymerase sigma factor</fullName>
    </submittedName>
</protein>
<dbReference type="InterPro" id="IPR039425">
    <property type="entry name" value="RNA_pol_sigma-70-like"/>
</dbReference>
<dbReference type="Proteomes" id="UP000885779">
    <property type="component" value="Unassembled WGS sequence"/>
</dbReference>
<dbReference type="GO" id="GO:0006352">
    <property type="term" value="P:DNA-templated transcription initiation"/>
    <property type="evidence" value="ECO:0007669"/>
    <property type="project" value="InterPro"/>
</dbReference>
<evidence type="ECO:0000256" key="3">
    <source>
        <dbReference type="ARBA" id="ARBA00023082"/>
    </source>
</evidence>
<keyword evidence="3" id="KW-0731">Sigma factor</keyword>
<dbReference type="InterPro" id="IPR013324">
    <property type="entry name" value="RNA_pol_sigma_r3/r4-like"/>
</dbReference>
<accession>A0A7V4WV60</accession>
<evidence type="ECO:0000259" key="6">
    <source>
        <dbReference type="Pfam" id="PF04542"/>
    </source>
</evidence>
<dbReference type="InterPro" id="IPR036388">
    <property type="entry name" value="WH-like_DNA-bd_sf"/>
</dbReference>
<dbReference type="NCBIfam" id="TIGR02937">
    <property type="entry name" value="sigma70-ECF"/>
    <property type="match status" value="1"/>
</dbReference>
<organism evidence="8">
    <name type="scientific">Caldithrix abyssi</name>
    <dbReference type="NCBI Taxonomy" id="187145"/>
    <lineage>
        <taxon>Bacteria</taxon>
        <taxon>Pseudomonadati</taxon>
        <taxon>Calditrichota</taxon>
        <taxon>Calditrichia</taxon>
        <taxon>Calditrichales</taxon>
        <taxon>Calditrichaceae</taxon>
        <taxon>Caldithrix</taxon>
    </lineage>
</organism>